<keyword evidence="2" id="KW-1133">Transmembrane helix</keyword>
<evidence type="ECO:0000313" key="4">
    <source>
        <dbReference type="Proteomes" id="UP001487740"/>
    </source>
</evidence>
<proteinExistence type="predicted"/>
<sequence>MSPQPVSEAGREHKSFTSADRTRSTWVAPGAGGQVISTGPQLTSPLTQLVALLLVLLVVMVVPFAFPLSRFPRPQERSLGAHGRRSLLKVEWCQTFVRKVT</sequence>
<feature type="region of interest" description="Disordered" evidence="1">
    <location>
        <begin position="1"/>
        <end position="25"/>
    </location>
</feature>
<name>A0AAW0TT51_SCYPA</name>
<keyword evidence="2" id="KW-0812">Transmembrane</keyword>
<feature type="compositionally biased region" description="Basic and acidic residues" evidence="1">
    <location>
        <begin position="9"/>
        <end position="23"/>
    </location>
</feature>
<keyword evidence="2" id="KW-0472">Membrane</keyword>
<keyword evidence="4" id="KW-1185">Reference proteome</keyword>
<organism evidence="3 4">
    <name type="scientific">Scylla paramamosain</name>
    <name type="common">Mud crab</name>
    <dbReference type="NCBI Taxonomy" id="85552"/>
    <lineage>
        <taxon>Eukaryota</taxon>
        <taxon>Metazoa</taxon>
        <taxon>Ecdysozoa</taxon>
        <taxon>Arthropoda</taxon>
        <taxon>Crustacea</taxon>
        <taxon>Multicrustacea</taxon>
        <taxon>Malacostraca</taxon>
        <taxon>Eumalacostraca</taxon>
        <taxon>Eucarida</taxon>
        <taxon>Decapoda</taxon>
        <taxon>Pleocyemata</taxon>
        <taxon>Brachyura</taxon>
        <taxon>Eubrachyura</taxon>
        <taxon>Portunoidea</taxon>
        <taxon>Portunidae</taxon>
        <taxon>Portuninae</taxon>
        <taxon>Scylla</taxon>
    </lineage>
</organism>
<comment type="caution">
    <text evidence="3">The sequence shown here is derived from an EMBL/GenBank/DDBJ whole genome shotgun (WGS) entry which is preliminary data.</text>
</comment>
<dbReference type="EMBL" id="JARAKH010000026">
    <property type="protein sequence ID" value="KAK8389871.1"/>
    <property type="molecule type" value="Genomic_DNA"/>
</dbReference>
<dbReference type="AlphaFoldDB" id="A0AAW0TT51"/>
<evidence type="ECO:0000256" key="1">
    <source>
        <dbReference type="SAM" id="MobiDB-lite"/>
    </source>
</evidence>
<gene>
    <name evidence="3" type="ORF">O3P69_012805</name>
</gene>
<reference evidence="3 4" key="1">
    <citation type="submission" date="2023-03" db="EMBL/GenBank/DDBJ databases">
        <title>High-quality genome of Scylla paramamosain provides insights in environmental adaptation.</title>
        <authorList>
            <person name="Zhang L."/>
        </authorList>
    </citation>
    <scope>NUCLEOTIDE SEQUENCE [LARGE SCALE GENOMIC DNA]</scope>
    <source>
        <strain evidence="3">LZ_2023a</strain>
        <tissue evidence="3">Muscle</tissue>
    </source>
</reference>
<protein>
    <submittedName>
        <fullName evidence="3">Uncharacterized protein</fullName>
    </submittedName>
</protein>
<accession>A0AAW0TT51</accession>
<evidence type="ECO:0000256" key="2">
    <source>
        <dbReference type="SAM" id="Phobius"/>
    </source>
</evidence>
<evidence type="ECO:0000313" key="3">
    <source>
        <dbReference type="EMBL" id="KAK8389871.1"/>
    </source>
</evidence>
<dbReference type="Proteomes" id="UP001487740">
    <property type="component" value="Unassembled WGS sequence"/>
</dbReference>
<feature type="transmembrane region" description="Helical" evidence="2">
    <location>
        <begin position="49"/>
        <end position="68"/>
    </location>
</feature>